<dbReference type="RefSeq" id="WP_072284687.1">
    <property type="nucleotide sequence ID" value="NZ_CP015519.1"/>
</dbReference>
<dbReference type="KEGG" id="pef:A7E78_12965"/>
<dbReference type="AlphaFoldDB" id="A0A1L3GRV4"/>
<reference evidence="3 4" key="1">
    <citation type="journal article" date="2017" name="Genome Announc.">
        <title>Complete Genome Sequences of Two Acetylene-Fermenting Pelobacter acetylenicus Strains.</title>
        <authorList>
            <person name="Sutton J.M."/>
            <person name="Baesman S.M."/>
            <person name="Fierst J.L."/>
            <person name="Poret-Peterson A.T."/>
            <person name="Oremland R.S."/>
            <person name="Dunlap D.S."/>
            <person name="Akob D.M."/>
        </authorList>
    </citation>
    <scope>NUCLEOTIDE SEQUENCE [LARGE SCALE GENOMIC DNA]</scope>
    <source>
        <strain evidence="3 4">SFB93</strain>
    </source>
</reference>
<dbReference type="Proteomes" id="UP000182517">
    <property type="component" value="Chromosome"/>
</dbReference>
<dbReference type="PROSITE" id="PS00758">
    <property type="entry name" value="ARGE_DAPE_CPG2_1"/>
    <property type="match status" value="1"/>
</dbReference>
<evidence type="ECO:0000259" key="2">
    <source>
        <dbReference type="Pfam" id="PF04389"/>
    </source>
</evidence>
<gene>
    <name evidence="3" type="ORF">A7E78_12965</name>
</gene>
<dbReference type="InterPro" id="IPR045175">
    <property type="entry name" value="M28_fam"/>
</dbReference>
<evidence type="ECO:0000256" key="1">
    <source>
        <dbReference type="ARBA" id="ARBA00022801"/>
    </source>
</evidence>
<dbReference type="SUPFAM" id="SSF53187">
    <property type="entry name" value="Zn-dependent exopeptidases"/>
    <property type="match status" value="1"/>
</dbReference>
<organism evidence="3 4">
    <name type="scientific">Syntrophotalea acetylenivorans</name>
    <dbReference type="NCBI Taxonomy" id="1842532"/>
    <lineage>
        <taxon>Bacteria</taxon>
        <taxon>Pseudomonadati</taxon>
        <taxon>Thermodesulfobacteriota</taxon>
        <taxon>Desulfuromonadia</taxon>
        <taxon>Desulfuromonadales</taxon>
        <taxon>Syntrophotaleaceae</taxon>
        <taxon>Syntrophotalea</taxon>
    </lineage>
</organism>
<keyword evidence="4" id="KW-1185">Reference proteome</keyword>
<dbReference type="Gene3D" id="3.40.630.10">
    <property type="entry name" value="Zn peptidases"/>
    <property type="match status" value="1"/>
</dbReference>
<dbReference type="InterPro" id="IPR001261">
    <property type="entry name" value="ArgE/DapE_CS"/>
</dbReference>
<dbReference type="STRING" id="1842532.A7E78_12965"/>
<dbReference type="OrthoDB" id="9789219at2"/>
<evidence type="ECO:0000313" key="4">
    <source>
        <dbReference type="Proteomes" id="UP000182517"/>
    </source>
</evidence>
<name>A0A1L3GRV4_9BACT</name>
<dbReference type="GO" id="GO:0008235">
    <property type="term" value="F:metalloexopeptidase activity"/>
    <property type="evidence" value="ECO:0007669"/>
    <property type="project" value="InterPro"/>
</dbReference>
<dbReference type="InterPro" id="IPR007484">
    <property type="entry name" value="Peptidase_M28"/>
</dbReference>
<dbReference type="EMBL" id="CP015519">
    <property type="protein sequence ID" value="APG28662.1"/>
    <property type="molecule type" value="Genomic_DNA"/>
</dbReference>
<sequence length="314" mass="34060">MQPSIPPVSTGALRGHIASLQGVRHPLVAPEALEKAANYIESTLQNSGYKIKNHCFLDNGREYRNLIATLPGTVKNQPKLLIIAHYDTVSNSPGADDNASGVALLLELARICALTRLKRTMEFVAVNLEENERETKPKGRGLRGSRALAQHARKERWSLAGVIVLESVAYASEDAVQTIPDGLPIDVPTVGDFIAVIGNKASDYLVEAFLRAAEKHQPDLPKVPLVVPGNGEMIPDTRRSDHAPFWDEGYPAIMLTDTTNFRNPHYHQPSDTLETLNLDFATAVGSAVAGLIIALDQTGSISNAHTITEPDALR</sequence>
<dbReference type="PANTHER" id="PTHR12147">
    <property type="entry name" value="METALLOPEPTIDASE M28 FAMILY MEMBER"/>
    <property type="match status" value="1"/>
</dbReference>
<dbReference type="Pfam" id="PF04389">
    <property type="entry name" value="Peptidase_M28"/>
    <property type="match status" value="1"/>
</dbReference>
<dbReference type="PANTHER" id="PTHR12147:SF26">
    <property type="entry name" value="PEPTIDASE M28 DOMAIN-CONTAINING PROTEIN"/>
    <property type="match status" value="1"/>
</dbReference>
<feature type="domain" description="Peptidase M28" evidence="2">
    <location>
        <begin position="65"/>
        <end position="290"/>
    </location>
</feature>
<dbReference type="GO" id="GO:0006508">
    <property type="term" value="P:proteolysis"/>
    <property type="evidence" value="ECO:0007669"/>
    <property type="project" value="InterPro"/>
</dbReference>
<accession>A0A1L3GRV4</accession>
<proteinExistence type="predicted"/>
<evidence type="ECO:0000313" key="3">
    <source>
        <dbReference type="EMBL" id="APG28662.1"/>
    </source>
</evidence>
<keyword evidence="1" id="KW-0378">Hydrolase</keyword>
<protein>
    <submittedName>
        <fullName evidence="3">Peptidase M28</fullName>
    </submittedName>
</protein>